<dbReference type="RefSeq" id="WP_079722881.1">
    <property type="nucleotide sequence ID" value="NZ_BMCL01000003.1"/>
</dbReference>
<evidence type="ECO:0000313" key="3">
    <source>
        <dbReference type="Proteomes" id="UP000190341"/>
    </source>
</evidence>
<feature type="region of interest" description="Disordered" evidence="1">
    <location>
        <begin position="1"/>
        <end position="61"/>
    </location>
</feature>
<proteinExistence type="predicted"/>
<evidence type="ECO:0000256" key="1">
    <source>
        <dbReference type="SAM" id="MobiDB-lite"/>
    </source>
</evidence>
<dbReference type="Proteomes" id="UP000190341">
    <property type="component" value="Unassembled WGS sequence"/>
</dbReference>
<protein>
    <submittedName>
        <fullName evidence="2">Uncharacterized protein</fullName>
    </submittedName>
</protein>
<gene>
    <name evidence="2" type="ORF">SAMN06296058_0485</name>
</gene>
<dbReference type="EMBL" id="FUZV01000001">
    <property type="protein sequence ID" value="SKC45860.1"/>
    <property type="molecule type" value="Genomic_DNA"/>
</dbReference>
<dbReference type="STRING" id="428993.SAMN06296058_0485"/>
<keyword evidence="3" id="KW-1185">Reference proteome</keyword>
<dbReference type="AlphaFoldDB" id="A0A1T5J370"/>
<evidence type="ECO:0000313" key="2">
    <source>
        <dbReference type="EMBL" id="SKC45860.1"/>
    </source>
</evidence>
<organism evidence="2 3">
    <name type="scientific">Pseudoxanthomonas indica</name>
    <dbReference type="NCBI Taxonomy" id="428993"/>
    <lineage>
        <taxon>Bacteria</taxon>
        <taxon>Pseudomonadati</taxon>
        <taxon>Pseudomonadota</taxon>
        <taxon>Gammaproteobacteria</taxon>
        <taxon>Lysobacterales</taxon>
        <taxon>Lysobacteraceae</taxon>
        <taxon>Pseudoxanthomonas</taxon>
    </lineage>
</organism>
<dbReference type="OrthoDB" id="5988036at2"/>
<name>A0A1T5J370_9GAMM</name>
<reference evidence="2 3" key="1">
    <citation type="submission" date="2017-02" db="EMBL/GenBank/DDBJ databases">
        <authorList>
            <person name="Peterson S.W."/>
        </authorList>
    </citation>
    <scope>NUCLEOTIDE SEQUENCE [LARGE SCALE GENOMIC DNA]</scope>
    <source>
        <strain evidence="2 3">P15</strain>
    </source>
</reference>
<sequence length="61" mass="6623">MTQKDPSTPVDGPTDFEKHRRPDGPAAPGEQRGKRTTDEVNDPEVEPGAGEGQPRHHPAQI</sequence>
<accession>A0A1T5J370</accession>